<reference evidence="3" key="4">
    <citation type="journal article" date="2015" name="PLoS ONE">
        <title>Comprehensive Evaluation of Toxoplasma gondii VEG and Neospora caninum LIV Genomes with Tachyzoite Stage Transcriptome and Proteome Defines Novel Transcript Features.</title>
        <authorList>
            <person name="Ramaprasad A."/>
            <person name="Mourier T."/>
            <person name="Naeem R."/>
            <person name="Malas T.B."/>
            <person name="Moussa E."/>
            <person name="Panigrahi A."/>
            <person name="Vermont S.J."/>
            <person name="Otto T.D."/>
            <person name="Wastling J."/>
            <person name="Pain A."/>
        </authorList>
    </citation>
    <scope>NUCLEOTIDE SEQUENCE</scope>
    <source>
        <strain evidence="3">Liverpool</strain>
    </source>
</reference>
<dbReference type="EMBL" id="LN714486">
    <property type="protein sequence ID" value="CEL69745.1"/>
    <property type="molecule type" value="Genomic_DNA"/>
</dbReference>
<evidence type="ECO:0008006" key="5">
    <source>
        <dbReference type="Google" id="ProtNLM"/>
    </source>
</evidence>
<keyword evidence="1" id="KW-1133">Transmembrane helix</keyword>
<evidence type="ECO:0000313" key="3">
    <source>
        <dbReference type="EMBL" id="CEL69745.1"/>
    </source>
</evidence>
<evidence type="ECO:0000313" key="4">
    <source>
        <dbReference type="Proteomes" id="UP000007494"/>
    </source>
</evidence>
<dbReference type="VEuPathDB" id="ToxoDB:NCLIV_054460"/>
<accession>F0VMS4</accession>
<proteinExistence type="predicted"/>
<sequence length="599" mass="64258">MPSVGDAPEMPVPPGASASLGTSLPALSPLFSSPSELLYTFSPLVVLFVCFHAISSNSPSSPSLSISASIRAFRLHLAVVHRSLPSSFSLKDLVSPALLCLLLPYVSFLMLRVLPVCFLEQSIPPGAIAVTYKELFRSPAVFSVSPPSRGELETMRKKHVFLSLLPDTGALSPLIRFLLHPFYLSQSSVVFWLGVGPFLLYSCAQYIQRVTEEERGGMTLARHRAGPQYSSPRLRSAITILICVYMPAVFMTWLTTHVFPGAADGPPFRYLGVEGAIYALAAVVFFYDPVVHSGMFADPSIQFPVPLHVRNVTSVLVFFLFLFSPPPGDLLLLLSGALSAVLAITATSLPPFFGVSGAVAAISTVTSAVAFGAHLGVSHTVLSSLSSLFFIDYAPLQQEQQARFSSLQGTEDTRFSAAAAAEGPSEALTWTVAGLVLAFVGGMAVAGAIWSWACLVEGAVHAVRDLASVRARLTSAAVMVAFTYLPFSFSSLPSIGALLSDPLQTLLSLQFNEPSLYAVTCSERTVLLGSIGAKTAAFWTPFFGLGSRGHKLKYFIGPLLLFLLFVGMTSEHWRRIGPGFLGTVFSLYRLCSLPRQEGV</sequence>
<reference evidence="4" key="3">
    <citation type="journal article" date="2012" name="PLoS Pathog.">
        <title>Comparative genomics of the apicomplexan parasites Toxoplasma gondii and Neospora caninum: Coccidia differing in host range and transmission strategy.</title>
        <authorList>
            <person name="Reid A.J."/>
            <person name="Vermont S.J."/>
            <person name="Cotton J.A."/>
            <person name="Harris D."/>
            <person name="Hill-Cawthorne G.A."/>
            <person name="Konen-Waisman S."/>
            <person name="Latham S.M."/>
            <person name="Mourier T."/>
            <person name="Norton R."/>
            <person name="Quail M.A."/>
            <person name="Sanders M."/>
            <person name="Shanmugam D."/>
            <person name="Sohal A."/>
            <person name="Wasmuth J.D."/>
            <person name="Brunk B."/>
            <person name="Grigg M.E."/>
            <person name="Howard J.C."/>
            <person name="Parkinson J."/>
            <person name="Roos D.S."/>
            <person name="Trees A.J."/>
            <person name="Berriman M."/>
            <person name="Pain A."/>
            <person name="Wastling J.M."/>
        </authorList>
    </citation>
    <scope>NUCLEOTIDE SEQUENCE [LARGE SCALE GENOMIC DNA]</scope>
    <source>
        <strain evidence="4">Liverpool</strain>
    </source>
</reference>
<dbReference type="Proteomes" id="UP000007494">
    <property type="component" value="Chromosome XI"/>
</dbReference>
<keyword evidence="1" id="KW-0812">Transmembrane</keyword>
<feature type="transmembrane region" description="Helical" evidence="1">
    <location>
        <begin position="268"/>
        <end position="287"/>
    </location>
</feature>
<feature type="transmembrane region" description="Helical" evidence="1">
    <location>
        <begin position="552"/>
        <end position="570"/>
    </location>
</feature>
<name>F0VMS4_NEOCL</name>
<reference evidence="2" key="1">
    <citation type="submission" date="2011-02" db="EMBL/GenBank/DDBJ databases">
        <authorList>
            <person name="Aslett M."/>
        </authorList>
    </citation>
    <scope>NUCLEOTIDE SEQUENCE</scope>
    <source>
        <strain evidence="2">Liverpool</strain>
    </source>
</reference>
<dbReference type="RefSeq" id="XP_003885048.1">
    <property type="nucleotide sequence ID" value="XM_003884999.1"/>
</dbReference>
<reference evidence="2" key="2">
    <citation type="submission" date="2011-03" db="EMBL/GenBank/DDBJ databases">
        <title>Comparative genomics and transcriptomics of Neospora caninum and Toxoplasma gondii.</title>
        <authorList>
            <person name="Reid A.J."/>
            <person name="Sohal A."/>
            <person name="Harris D."/>
            <person name="Quail M."/>
            <person name="Sanders M."/>
            <person name="Berriman M."/>
            <person name="Wastling J.M."/>
            <person name="Pain A."/>
        </authorList>
    </citation>
    <scope>NUCLEOTIDE SEQUENCE</scope>
    <source>
        <strain evidence="2">Liverpool</strain>
    </source>
</reference>
<feature type="transmembrane region" description="Helical" evidence="1">
    <location>
        <begin position="237"/>
        <end position="256"/>
    </location>
</feature>
<feature type="transmembrane region" description="Helical" evidence="1">
    <location>
        <begin position="476"/>
        <end position="499"/>
    </location>
</feature>
<dbReference type="AlphaFoldDB" id="F0VMS4"/>
<feature type="transmembrane region" description="Helical" evidence="1">
    <location>
        <begin position="189"/>
        <end position="207"/>
    </location>
</feature>
<feature type="transmembrane region" description="Helical" evidence="1">
    <location>
        <begin position="307"/>
        <end position="324"/>
    </location>
</feature>
<organism evidence="2 4">
    <name type="scientific">Neospora caninum (strain Liverpool)</name>
    <dbReference type="NCBI Taxonomy" id="572307"/>
    <lineage>
        <taxon>Eukaryota</taxon>
        <taxon>Sar</taxon>
        <taxon>Alveolata</taxon>
        <taxon>Apicomplexa</taxon>
        <taxon>Conoidasida</taxon>
        <taxon>Coccidia</taxon>
        <taxon>Eucoccidiorida</taxon>
        <taxon>Eimeriorina</taxon>
        <taxon>Sarcocystidae</taxon>
        <taxon>Neospora</taxon>
    </lineage>
</organism>
<dbReference type="OrthoDB" id="332168at2759"/>
<dbReference type="InParanoid" id="F0VMS4"/>
<gene>
    <name evidence="3" type="ORF">BN1204_054460</name>
    <name evidence="2" type="ORF">NCLIV_054460</name>
</gene>
<dbReference type="GeneID" id="13446735"/>
<evidence type="ECO:0000256" key="1">
    <source>
        <dbReference type="SAM" id="Phobius"/>
    </source>
</evidence>
<keyword evidence="4" id="KW-1185">Reference proteome</keyword>
<keyword evidence="1" id="KW-0472">Membrane</keyword>
<dbReference type="eggNOG" id="ENOG502QYI4">
    <property type="taxonomic scope" value="Eukaryota"/>
</dbReference>
<feature type="transmembrane region" description="Helical" evidence="1">
    <location>
        <begin position="432"/>
        <end position="455"/>
    </location>
</feature>
<dbReference type="OMA" id="HWRRIGP"/>
<protein>
    <recommendedName>
        <fullName evidence="5">Transmembrane protein</fullName>
    </recommendedName>
</protein>
<dbReference type="EMBL" id="FR823392">
    <property type="protein sequence ID" value="CBZ55020.1"/>
    <property type="molecule type" value="Genomic_DNA"/>
</dbReference>
<evidence type="ECO:0000313" key="2">
    <source>
        <dbReference type="EMBL" id="CBZ55020.1"/>
    </source>
</evidence>